<protein>
    <submittedName>
        <fullName evidence="1">PEP-CTERM sorting domain-containing protein</fullName>
    </submittedName>
</protein>
<evidence type="ECO:0000313" key="1">
    <source>
        <dbReference type="EMBL" id="MFJ1467500.1"/>
    </source>
</evidence>
<comment type="caution">
    <text evidence="1">The sequence shown here is derived from an EMBL/GenBank/DDBJ whole genome shotgun (WGS) entry which is preliminary data.</text>
</comment>
<dbReference type="EMBL" id="JASNRB020000004">
    <property type="protein sequence ID" value="MFJ1467500.1"/>
    <property type="molecule type" value="Genomic_DNA"/>
</dbReference>
<proteinExistence type="predicted"/>
<accession>A0ACC7M603</accession>
<name>A0ACC7M603_9BURK</name>
<sequence length="197" mass="20625">MFKKIPAIAFALLSSVFSVQSANATVYSVAYTATAPSFSLLSGTGDVGATLDVGDSLTVTVNAPANKAFKTTGGFIFNYQMWSGSSELTEDATYDFSLGGLSVLSGTVNNAAACCSDVRLPIYSLPPLTWDTLTFTATIVSANGPVQLLNMFVSQQNNTQFIDTAAVPEPASIALMAIGALGFAQRRRQRGKQATLA</sequence>
<keyword evidence="2" id="KW-1185">Reference proteome</keyword>
<organism evidence="1 2">
    <name type="scientific">Massilia orientalis</name>
    <dbReference type="NCBI Taxonomy" id="3050128"/>
    <lineage>
        <taxon>Bacteria</taxon>
        <taxon>Pseudomonadati</taxon>
        <taxon>Pseudomonadota</taxon>
        <taxon>Betaproteobacteria</taxon>
        <taxon>Burkholderiales</taxon>
        <taxon>Oxalobacteraceae</taxon>
        <taxon>Telluria group</taxon>
        <taxon>Massilia</taxon>
    </lineage>
</organism>
<evidence type="ECO:0000313" key="2">
    <source>
        <dbReference type="Proteomes" id="UP001168096"/>
    </source>
</evidence>
<dbReference type="Proteomes" id="UP001168096">
    <property type="component" value="Unassembled WGS sequence"/>
</dbReference>
<reference evidence="1" key="1">
    <citation type="submission" date="2024-11" db="EMBL/GenBank/DDBJ databases">
        <title>Description of Massilia orientalis sp. nov., isolated from rhizosphere soil of Ageratina adenophora.</title>
        <authorList>
            <person name="Wang Y."/>
        </authorList>
    </citation>
    <scope>NUCLEOTIDE SEQUENCE</scope>
    <source>
        <strain evidence="1">YIM B02787</strain>
    </source>
</reference>
<gene>
    <name evidence="1" type="ORF">QPK29_007220</name>
</gene>